<evidence type="ECO:0000256" key="6">
    <source>
        <dbReference type="ARBA" id="ARBA00018612"/>
    </source>
</evidence>
<name>A0A0G2HGN3_PHACM</name>
<evidence type="ECO:0000256" key="13">
    <source>
        <dbReference type="ARBA" id="ARBA00047598"/>
    </source>
</evidence>
<dbReference type="Proteomes" id="UP000053317">
    <property type="component" value="Unassembled WGS sequence"/>
</dbReference>
<feature type="region of interest" description="Disordered" evidence="15">
    <location>
        <begin position="536"/>
        <end position="559"/>
    </location>
</feature>
<dbReference type="InterPro" id="IPR025700">
    <property type="entry name" value="Lys/Orn_oxygenase"/>
</dbReference>
<dbReference type="Gene3D" id="3.50.50.60">
    <property type="entry name" value="FAD/NAD(P)-binding domain"/>
    <property type="match status" value="2"/>
</dbReference>
<dbReference type="OrthoDB" id="66881at2759"/>
<reference evidence="16 17" key="1">
    <citation type="submission" date="2015-05" db="EMBL/GenBank/DDBJ databases">
        <title>Distinctive expansion of gene families associated with plant cell wall degradation and secondary metabolism in the genomes of grapevine trunk pathogens.</title>
        <authorList>
            <person name="Lawrence D.P."/>
            <person name="Travadon R."/>
            <person name="Rolshausen P.E."/>
            <person name="Baumgartner K."/>
        </authorList>
    </citation>
    <scope>NUCLEOTIDE SEQUENCE [LARGE SCALE GENOMIC DNA]</scope>
    <source>
        <strain evidence="16">UCRPC4</strain>
    </source>
</reference>
<evidence type="ECO:0000256" key="4">
    <source>
        <dbReference type="ARBA" id="ARBA00010139"/>
    </source>
</evidence>
<comment type="caution">
    <text evidence="16">The sequence shown here is derived from an EMBL/GenBank/DDBJ whole genome shotgun (WGS) entry which is preliminary data.</text>
</comment>
<dbReference type="AlphaFoldDB" id="A0A0G2HGN3"/>
<dbReference type="SUPFAM" id="SSF51905">
    <property type="entry name" value="FAD/NAD(P)-binding domain"/>
    <property type="match status" value="2"/>
</dbReference>
<evidence type="ECO:0000256" key="12">
    <source>
        <dbReference type="ARBA" id="ARBA00030351"/>
    </source>
</evidence>
<evidence type="ECO:0000313" key="16">
    <source>
        <dbReference type="EMBL" id="KKY27620.1"/>
    </source>
</evidence>
<keyword evidence="10" id="KW-0560">Oxidoreductase</keyword>
<dbReference type="InterPro" id="IPR036188">
    <property type="entry name" value="FAD/NAD-bd_sf"/>
</dbReference>
<comment type="pathway">
    <text evidence="2">Siderophore biosynthesis.</text>
</comment>
<evidence type="ECO:0000256" key="15">
    <source>
        <dbReference type="SAM" id="MobiDB-lite"/>
    </source>
</evidence>
<evidence type="ECO:0000256" key="11">
    <source>
        <dbReference type="ARBA" id="ARBA00023033"/>
    </source>
</evidence>
<reference evidence="16 17" key="2">
    <citation type="submission" date="2015-05" db="EMBL/GenBank/DDBJ databases">
        <authorList>
            <person name="Morales-Cruz A."/>
            <person name="Amrine K.C."/>
            <person name="Cantu D."/>
        </authorList>
    </citation>
    <scope>NUCLEOTIDE SEQUENCE [LARGE SCALE GENOMIC DNA]</scope>
    <source>
        <strain evidence="16">UCRPC4</strain>
    </source>
</reference>
<evidence type="ECO:0000256" key="8">
    <source>
        <dbReference type="ARBA" id="ARBA00022827"/>
    </source>
</evidence>
<dbReference type="PANTHER" id="PTHR43098:SF3">
    <property type="entry name" value="L-ORNITHINE N(5)-MONOOXYGENASE-RELATED"/>
    <property type="match status" value="1"/>
</dbReference>
<keyword evidence="17" id="KW-1185">Reference proteome</keyword>
<organism evidence="16 17">
    <name type="scientific">Phaeomoniella chlamydospora</name>
    <name type="common">Phaeoacremonium chlamydosporum</name>
    <dbReference type="NCBI Taxonomy" id="158046"/>
    <lineage>
        <taxon>Eukaryota</taxon>
        <taxon>Fungi</taxon>
        <taxon>Dikarya</taxon>
        <taxon>Ascomycota</taxon>
        <taxon>Pezizomycotina</taxon>
        <taxon>Eurotiomycetes</taxon>
        <taxon>Chaetothyriomycetidae</taxon>
        <taxon>Phaeomoniellales</taxon>
        <taxon>Phaeomoniellaceae</taxon>
        <taxon>Phaeomoniella</taxon>
    </lineage>
</organism>
<feature type="compositionally biased region" description="Basic and acidic residues" evidence="15">
    <location>
        <begin position="536"/>
        <end position="549"/>
    </location>
</feature>
<dbReference type="PANTHER" id="PTHR43098">
    <property type="entry name" value="L-ORNITHINE N(5)-MONOOXYGENASE-RELATED"/>
    <property type="match status" value="1"/>
</dbReference>
<proteinExistence type="inferred from homology"/>
<keyword evidence="9" id="KW-0521">NADP</keyword>
<comment type="similarity">
    <text evidence="3">Belongs to the lysine N(6)-hydroxylase/L-ornithine N(5)-oxygenase family.</text>
</comment>
<dbReference type="GO" id="GO:0004497">
    <property type="term" value="F:monooxygenase activity"/>
    <property type="evidence" value="ECO:0007669"/>
    <property type="project" value="UniProtKB-KW"/>
</dbReference>
<dbReference type="Pfam" id="PF13450">
    <property type="entry name" value="NAD_binding_8"/>
    <property type="match status" value="1"/>
</dbReference>
<evidence type="ECO:0000256" key="1">
    <source>
        <dbReference type="ARBA" id="ARBA00001974"/>
    </source>
</evidence>
<gene>
    <name evidence="16" type="ORF">UCRPC4_g00853</name>
</gene>
<keyword evidence="7" id="KW-0285">Flavoprotein</keyword>
<evidence type="ECO:0000256" key="2">
    <source>
        <dbReference type="ARBA" id="ARBA00004924"/>
    </source>
</evidence>
<keyword evidence="11 16" id="KW-0503">Monooxygenase</keyword>
<dbReference type="Pfam" id="PF13434">
    <property type="entry name" value="Lys_Orn_oxgnase"/>
    <property type="match status" value="1"/>
</dbReference>
<sequence>MPSMFSEAPDLDVLIVGTGFSGIYLLHHLRKLHFNVKAITASSELGGVWNHNTYPGSRVDIEVPTYELDIEELWNHPEGGWVWSERFPGRDELQKYFRFVDKRLDLSRDCVFDTWIDSAAWDDEERKWKVRASDGRTWTARFFIPCVGYAAKPLIPRIKGLDDFQGQWTHTASWPKEGIDLEGKRVGVVGTGASGVQVIQTIASIVKNLTVFQRTPATAIPMQQRPLRPEESTRSSLSEKSKFFTHRKSQWDGAKGCPVPRSAKGDSPSQRQTEWSRLWNEGGFAFWTSNYMDTFSDQESNDLIYEEWKQRVRERIHDPQNQELLAPSQQPYAFGTKRIPLEEKFYESFNLPHVDLINLHSTPILKATTSGLLLLLQNPTPSTITIPLDILILATGFDISLGPLLQMSIRGTSSLSLSQKWAPTSPLRTYLGLSLSSFPNLLFPYGPQSPSNTCNGPVCAEIQGSFILDLLVFMRDTGKTRFEPEQDAETMYSDLVRSFLKESLFEGTQSYYWGDNLLGDSSDDDDDEEEAQLHHLHEENNNKHDKKSESTISPHKPTRTKRIREPLFWFAGLPAYIEKLEEVKRDGWKGFQFE</sequence>
<comment type="cofactor">
    <cofactor evidence="1">
        <name>FAD</name>
        <dbReference type="ChEBI" id="CHEBI:57692"/>
    </cofactor>
</comment>
<dbReference type="InterPro" id="IPR050775">
    <property type="entry name" value="FAD-binding_Monooxygenases"/>
</dbReference>
<evidence type="ECO:0000256" key="9">
    <source>
        <dbReference type="ARBA" id="ARBA00022857"/>
    </source>
</evidence>
<protein>
    <recommendedName>
        <fullName evidence="6">L-ornithine N(5)-monooxygenase</fullName>
        <ecNumber evidence="5">1.14.13.196</ecNumber>
    </recommendedName>
    <alternativeName>
        <fullName evidence="12">L-ornithine N(5)-oxygenase</fullName>
    </alternativeName>
</protein>
<evidence type="ECO:0000256" key="7">
    <source>
        <dbReference type="ARBA" id="ARBA00022630"/>
    </source>
</evidence>
<keyword evidence="8" id="KW-0274">FAD</keyword>
<comment type="catalytic activity">
    <reaction evidence="13">
        <text>L-ornithine + NADPH + O2 = N(5)-hydroxy-L-ornithine + NADP(+) + H2O</text>
        <dbReference type="Rhea" id="RHEA:41508"/>
        <dbReference type="ChEBI" id="CHEBI:15377"/>
        <dbReference type="ChEBI" id="CHEBI:15379"/>
        <dbReference type="ChEBI" id="CHEBI:46911"/>
        <dbReference type="ChEBI" id="CHEBI:57783"/>
        <dbReference type="ChEBI" id="CHEBI:58349"/>
        <dbReference type="ChEBI" id="CHEBI:78275"/>
        <dbReference type="EC" id="1.14.13.196"/>
    </reaction>
</comment>
<evidence type="ECO:0000256" key="14">
    <source>
        <dbReference type="ARBA" id="ARBA00049248"/>
    </source>
</evidence>
<evidence type="ECO:0000313" key="17">
    <source>
        <dbReference type="Proteomes" id="UP000053317"/>
    </source>
</evidence>
<feature type="region of interest" description="Disordered" evidence="15">
    <location>
        <begin position="250"/>
        <end position="273"/>
    </location>
</feature>
<accession>A0A0G2HGN3</accession>
<comment type="similarity">
    <text evidence="4">Belongs to the FAD-binding monooxygenase family.</text>
</comment>
<dbReference type="EMBL" id="LCWF01000022">
    <property type="protein sequence ID" value="KKY27620.1"/>
    <property type="molecule type" value="Genomic_DNA"/>
</dbReference>
<evidence type="ECO:0000256" key="3">
    <source>
        <dbReference type="ARBA" id="ARBA00007588"/>
    </source>
</evidence>
<comment type="catalytic activity">
    <reaction evidence="14">
        <text>L-ornithine + NADH + O2 = N(5)-hydroxy-L-ornithine + NAD(+) + H2O</text>
        <dbReference type="Rhea" id="RHEA:41512"/>
        <dbReference type="ChEBI" id="CHEBI:15377"/>
        <dbReference type="ChEBI" id="CHEBI:15379"/>
        <dbReference type="ChEBI" id="CHEBI:46911"/>
        <dbReference type="ChEBI" id="CHEBI:57540"/>
        <dbReference type="ChEBI" id="CHEBI:57945"/>
        <dbReference type="ChEBI" id="CHEBI:78275"/>
        <dbReference type="EC" id="1.14.13.196"/>
    </reaction>
</comment>
<evidence type="ECO:0000256" key="5">
    <source>
        <dbReference type="ARBA" id="ARBA00012881"/>
    </source>
</evidence>
<dbReference type="EC" id="1.14.13.196" evidence="5"/>
<evidence type="ECO:0000256" key="10">
    <source>
        <dbReference type="ARBA" id="ARBA00023002"/>
    </source>
</evidence>